<protein>
    <recommendedName>
        <fullName evidence="4">Transposase</fullName>
    </recommendedName>
</protein>
<keyword evidence="3" id="KW-1185">Reference proteome</keyword>
<accession>A0ABR9PIQ2</accession>
<reference evidence="2 3" key="1">
    <citation type="submission" date="2020-02" db="EMBL/GenBank/DDBJ databases">
        <authorList>
            <person name="Babadi Z.K."/>
            <person name="Risdian C."/>
            <person name="Ebrahimipour G.H."/>
            <person name="Wink J."/>
        </authorList>
    </citation>
    <scope>NUCLEOTIDE SEQUENCE [LARGE SCALE GENOMIC DNA]</scope>
    <source>
        <strain evidence="2 3">ZKHCc1 1396</strain>
    </source>
</reference>
<feature type="compositionally biased region" description="Basic and acidic residues" evidence="1">
    <location>
        <begin position="1"/>
        <end position="29"/>
    </location>
</feature>
<evidence type="ECO:0008006" key="4">
    <source>
        <dbReference type="Google" id="ProtNLM"/>
    </source>
</evidence>
<evidence type="ECO:0000256" key="1">
    <source>
        <dbReference type="SAM" id="MobiDB-lite"/>
    </source>
</evidence>
<proteinExistence type="predicted"/>
<organism evidence="2 3">
    <name type="scientific">Corallococcus soli</name>
    <dbReference type="NCBI Taxonomy" id="2710757"/>
    <lineage>
        <taxon>Bacteria</taxon>
        <taxon>Pseudomonadati</taxon>
        <taxon>Myxococcota</taxon>
        <taxon>Myxococcia</taxon>
        <taxon>Myxococcales</taxon>
        <taxon>Cystobacterineae</taxon>
        <taxon>Myxococcaceae</taxon>
        <taxon>Corallococcus</taxon>
    </lineage>
</organism>
<evidence type="ECO:0000313" key="2">
    <source>
        <dbReference type="EMBL" id="MBE4747792.1"/>
    </source>
</evidence>
<sequence length="61" mass="6978">MRATEAAKAREGQWFRRKDDGKGEDDRQIRKVTKRKGKQVVTFADTAGGVHQHADVLDVRR</sequence>
<feature type="region of interest" description="Disordered" evidence="1">
    <location>
        <begin position="1"/>
        <end position="36"/>
    </location>
</feature>
<dbReference type="EMBL" id="JAAIYO010000001">
    <property type="protein sequence ID" value="MBE4747792.1"/>
    <property type="molecule type" value="Genomic_DNA"/>
</dbReference>
<name>A0ABR9PIQ2_9BACT</name>
<comment type="caution">
    <text evidence="2">The sequence shown here is derived from an EMBL/GenBank/DDBJ whole genome shotgun (WGS) entry which is preliminary data.</text>
</comment>
<dbReference type="Proteomes" id="UP001516472">
    <property type="component" value="Unassembled WGS sequence"/>
</dbReference>
<evidence type="ECO:0000313" key="3">
    <source>
        <dbReference type="Proteomes" id="UP001516472"/>
    </source>
</evidence>
<dbReference type="RefSeq" id="WP_193347148.1">
    <property type="nucleotide sequence ID" value="NZ_CBCSIP010000428.1"/>
</dbReference>
<gene>
    <name evidence="2" type="ORF">G4177_06315</name>
</gene>